<evidence type="ECO:0000313" key="2">
    <source>
        <dbReference type="Proteomes" id="UP000618319"/>
    </source>
</evidence>
<proteinExistence type="predicted"/>
<reference evidence="1 2" key="1">
    <citation type="submission" date="2018-02" db="EMBL/GenBank/DDBJ databases">
        <title>Sphingobacterium KA21.</title>
        <authorList>
            <person name="Vasarhelyi B.M."/>
            <person name="Deshmukh S."/>
            <person name="Balint B."/>
            <person name="Kukolya J."/>
        </authorList>
    </citation>
    <scope>NUCLEOTIDE SEQUENCE [LARGE SCALE GENOMIC DNA]</scope>
    <source>
        <strain evidence="1 2">Ka21</strain>
    </source>
</reference>
<accession>A0ABR9T676</accession>
<comment type="caution">
    <text evidence="1">The sequence shown here is derived from an EMBL/GenBank/DDBJ whole genome shotgun (WGS) entry which is preliminary data.</text>
</comment>
<dbReference type="InterPro" id="IPR036287">
    <property type="entry name" value="Rv1873-like_sf"/>
</dbReference>
<dbReference type="Proteomes" id="UP000618319">
    <property type="component" value="Unassembled WGS sequence"/>
</dbReference>
<evidence type="ECO:0000313" key="1">
    <source>
        <dbReference type="EMBL" id="MBE8720841.1"/>
    </source>
</evidence>
<gene>
    <name evidence="1" type="ORF">C4F40_08905</name>
</gene>
<dbReference type="InterPro" id="IPR014937">
    <property type="entry name" value="DUF1810"/>
</dbReference>
<dbReference type="EMBL" id="PSKQ01000018">
    <property type="protein sequence ID" value="MBE8720841.1"/>
    <property type="molecule type" value="Genomic_DNA"/>
</dbReference>
<organism evidence="1 2">
    <name type="scientific">Sphingobacterium pedocola</name>
    <dbReference type="NCBI Taxonomy" id="2082722"/>
    <lineage>
        <taxon>Bacteria</taxon>
        <taxon>Pseudomonadati</taxon>
        <taxon>Bacteroidota</taxon>
        <taxon>Sphingobacteriia</taxon>
        <taxon>Sphingobacteriales</taxon>
        <taxon>Sphingobacteriaceae</taxon>
        <taxon>Sphingobacterium</taxon>
    </lineage>
</organism>
<protein>
    <submittedName>
        <fullName evidence="1">DUF1810 domain-containing protein</fullName>
    </submittedName>
</protein>
<dbReference type="PIRSF" id="PIRSF008546">
    <property type="entry name" value="UCP008546"/>
    <property type="match status" value="1"/>
</dbReference>
<keyword evidence="2" id="KW-1185">Reference proteome</keyword>
<name>A0ABR9T676_9SPHI</name>
<sequence length="140" mass="16041">MDYNLQRFLDAQNQMYMRALSEIKRGRKESHWMWFIFPQLKGLGQSDTAKYYAISGLREAAAFLKHPVLGKHLIESSELLLTLRGKSAIEIFGHPDDLKLCSSMTLFANVENSPIVFDSVIDRYFGGVQDEATLRLLKKL</sequence>
<dbReference type="RefSeq" id="WP_196940655.1">
    <property type="nucleotide sequence ID" value="NZ_MU158691.1"/>
</dbReference>
<dbReference type="SUPFAM" id="SSF140736">
    <property type="entry name" value="Rv1873-like"/>
    <property type="match status" value="1"/>
</dbReference>
<dbReference type="Gene3D" id="1.25.40.380">
    <property type="entry name" value="Protein of unknown function DUF1810"/>
    <property type="match status" value="1"/>
</dbReference>
<dbReference type="Pfam" id="PF08837">
    <property type="entry name" value="DUF1810"/>
    <property type="match status" value="1"/>
</dbReference>